<evidence type="ECO:0000313" key="1">
    <source>
        <dbReference type="EMBL" id="KAL3406956.1"/>
    </source>
</evidence>
<accession>A0ABD2XN92</accession>
<comment type="caution">
    <text evidence="1">The sequence shown here is derived from an EMBL/GenBank/DDBJ whole genome shotgun (WGS) entry which is preliminary data.</text>
</comment>
<dbReference type="Proteomes" id="UP001627154">
    <property type="component" value="Unassembled WGS sequence"/>
</dbReference>
<gene>
    <name evidence="1" type="ORF">TKK_001061</name>
</gene>
<dbReference type="AlphaFoldDB" id="A0ABD2XN92"/>
<name>A0ABD2XN92_9HYME</name>
<dbReference type="EMBL" id="JBJJXI010000018">
    <property type="protein sequence ID" value="KAL3406956.1"/>
    <property type="molecule type" value="Genomic_DNA"/>
</dbReference>
<reference evidence="1 2" key="1">
    <citation type="journal article" date="2024" name="bioRxiv">
        <title>A reference genome for Trichogramma kaykai: A tiny desert-dwelling parasitoid wasp with competing sex-ratio distorters.</title>
        <authorList>
            <person name="Culotta J."/>
            <person name="Lindsey A.R."/>
        </authorList>
    </citation>
    <scope>NUCLEOTIDE SEQUENCE [LARGE SCALE GENOMIC DNA]</scope>
    <source>
        <strain evidence="1 2">KSX58</strain>
    </source>
</reference>
<sequence>MSLYDLIHLRPEEAEKRLTFEDYFDYGIMGDSECNIDDEYQEVCILHLCEKMSKRFFREWALEAFLELTHNRLPILCGEMIIENLMNEDLWNICLAAESTIHEDNVIKCNNKRTRRVRKASKKQKLD</sequence>
<protein>
    <submittedName>
        <fullName evidence="1">Uncharacterized protein</fullName>
    </submittedName>
</protein>
<proteinExistence type="predicted"/>
<keyword evidence="2" id="KW-1185">Reference proteome</keyword>
<organism evidence="1 2">
    <name type="scientific">Trichogramma kaykai</name>
    <dbReference type="NCBI Taxonomy" id="54128"/>
    <lineage>
        <taxon>Eukaryota</taxon>
        <taxon>Metazoa</taxon>
        <taxon>Ecdysozoa</taxon>
        <taxon>Arthropoda</taxon>
        <taxon>Hexapoda</taxon>
        <taxon>Insecta</taxon>
        <taxon>Pterygota</taxon>
        <taxon>Neoptera</taxon>
        <taxon>Endopterygota</taxon>
        <taxon>Hymenoptera</taxon>
        <taxon>Apocrita</taxon>
        <taxon>Proctotrupomorpha</taxon>
        <taxon>Chalcidoidea</taxon>
        <taxon>Trichogrammatidae</taxon>
        <taxon>Trichogramma</taxon>
    </lineage>
</organism>
<evidence type="ECO:0000313" key="2">
    <source>
        <dbReference type="Proteomes" id="UP001627154"/>
    </source>
</evidence>